<comment type="caution">
    <text evidence="1">The sequence shown here is derived from an EMBL/GenBank/DDBJ whole genome shotgun (WGS) entry which is preliminary data.</text>
</comment>
<keyword evidence="1" id="KW-0378">Hydrolase</keyword>
<dbReference type="Gene3D" id="3.40.50.1000">
    <property type="entry name" value="HAD superfamily/HAD-like"/>
    <property type="match status" value="1"/>
</dbReference>
<dbReference type="NCBIfam" id="TIGR01549">
    <property type="entry name" value="HAD-SF-IA-v1"/>
    <property type="match status" value="1"/>
</dbReference>
<dbReference type="SUPFAM" id="SSF56784">
    <property type="entry name" value="HAD-like"/>
    <property type="match status" value="1"/>
</dbReference>
<proteinExistence type="predicted"/>
<protein>
    <submittedName>
        <fullName evidence="1">HAD hydrolase, family IA, variant 3</fullName>
    </submittedName>
</protein>
<dbReference type="Proteomes" id="UP000033858">
    <property type="component" value="Unassembled WGS sequence"/>
</dbReference>
<dbReference type="InterPro" id="IPR023214">
    <property type="entry name" value="HAD_sf"/>
</dbReference>
<dbReference type="InterPro" id="IPR023198">
    <property type="entry name" value="PGP-like_dom2"/>
</dbReference>
<sequence length="211" mass="23223">MIGAVIFDLDGTVLDNEEKWELAFAAVAAKHEIRNSKSEKWIHTPGIGIKPNWRKITGDEVLSEKLTRETWDEYQNDTSVKIMPGAEELLEEIKDMGYQTALATGSEWHVVEKELEQLNLYLAFDVTTTVDEVLAGKPDPEIYLLTAQKLGVEPSECIVIEDSAAGVTASKEAGMQVIGLKVPGADFVVDSLADAGVVLREYGNKKKDQSD</sequence>
<organism evidence="1 2">
    <name type="scientific">Candidatus Woesebacteria bacterium GW2011_GWB1_41_10</name>
    <dbReference type="NCBI Taxonomy" id="1618577"/>
    <lineage>
        <taxon>Bacteria</taxon>
        <taxon>Candidatus Woeseibacteriota</taxon>
    </lineage>
</organism>
<dbReference type="Gene3D" id="1.10.150.240">
    <property type="entry name" value="Putative phosphatase, domain 2"/>
    <property type="match status" value="1"/>
</dbReference>
<reference evidence="1 2" key="1">
    <citation type="journal article" date="2015" name="Nature">
        <title>rRNA introns, odd ribosomes, and small enigmatic genomes across a large radiation of phyla.</title>
        <authorList>
            <person name="Brown C.T."/>
            <person name="Hug L.A."/>
            <person name="Thomas B.C."/>
            <person name="Sharon I."/>
            <person name="Castelle C.J."/>
            <person name="Singh A."/>
            <person name="Wilkins M.J."/>
            <person name="Williams K.H."/>
            <person name="Banfield J.F."/>
        </authorList>
    </citation>
    <scope>NUCLEOTIDE SEQUENCE [LARGE SCALE GENOMIC DNA]</scope>
</reference>
<dbReference type="CDD" id="cd07505">
    <property type="entry name" value="HAD_BPGM-like"/>
    <property type="match status" value="1"/>
</dbReference>
<dbReference type="Pfam" id="PF00702">
    <property type="entry name" value="Hydrolase"/>
    <property type="match status" value="1"/>
</dbReference>
<dbReference type="AlphaFoldDB" id="A0A0G0U9R8"/>
<dbReference type="SFLD" id="SFLDG01135">
    <property type="entry name" value="C1.5.6:_HAD__Beta-PGM__Phospha"/>
    <property type="match status" value="1"/>
</dbReference>
<dbReference type="NCBIfam" id="TIGR01509">
    <property type="entry name" value="HAD-SF-IA-v3"/>
    <property type="match status" value="1"/>
</dbReference>
<dbReference type="InterPro" id="IPR006439">
    <property type="entry name" value="HAD-SF_hydro_IA"/>
</dbReference>
<dbReference type="InterPro" id="IPR036412">
    <property type="entry name" value="HAD-like_sf"/>
</dbReference>
<accession>A0A0G0U9R8</accession>
<dbReference type="EMBL" id="LCAE01000051">
    <property type="protein sequence ID" value="KKR84046.1"/>
    <property type="molecule type" value="Genomic_DNA"/>
</dbReference>
<evidence type="ECO:0000313" key="1">
    <source>
        <dbReference type="EMBL" id="KKR84046.1"/>
    </source>
</evidence>
<dbReference type="PRINTS" id="PR00413">
    <property type="entry name" value="HADHALOGNASE"/>
</dbReference>
<gene>
    <name evidence="1" type="ORF">UU32_C0051G0007</name>
</gene>
<dbReference type="GO" id="GO:0050308">
    <property type="term" value="F:sugar-phosphatase activity"/>
    <property type="evidence" value="ECO:0007669"/>
    <property type="project" value="TreeGrafter"/>
</dbReference>
<dbReference type="PANTHER" id="PTHR43481">
    <property type="entry name" value="FRUCTOSE-1-PHOSPHATE PHOSPHATASE"/>
    <property type="match status" value="1"/>
</dbReference>
<dbReference type="SFLD" id="SFLDG01129">
    <property type="entry name" value="C1.5:_HAD__Beta-PGM__Phosphata"/>
    <property type="match status" value="1"/>
</dbReference>
<dbReference type="InterPro" id="IPR051806">
    <property type="entry name" value="HAD-like_SPP"/>
</dbReference>
<name>A0A0G0U9R8_9BACT</name>
<dbReference type="SFLD" id="SFLDS00003">
    <property type="entry name" value="Haloacid_Dehalogenase"/>
    <property type="match status" value="1"/>
</dbReference>
<dbReference type="PANTHER" id="PTHR43481:SF4">
    <property type="entry name" value="GLYCEROL-1-PHOSPHATE PHOSPHOHYDROLASE 1-RELATED"/>
    <property type="match status" value="1"/>
</dbReference>
<evidence type="ECO:0000313" key="2">
    <source>
        <dbReference type="Proteomes" id="UP000033858"/>
    </source>
</evidence>